<evidence type="ECO:0000313" key="3">
    <source>
        <dbReference type="EMBL" id="KAK1610428.1"/>
    </source>
</evidence>
<protein>
    <recommendedName>
        <fullName evidence="2">Retrotransposon Copia-like N-terminal domain-containing protein</fullName>
    </recommendedName>
</protein>
<accession>A0AAD8VMZ3</accession>
<evidence type="ECO:0000256" key="1">
    <source>
        <dbReference type="SAM" id="MobiDB-lite"/>
    </source>
</evidence>
<dbReference type="Pfam" id="PF14223">
    <property type="entry name" value="Retrotran_gag_2"/>
    <property type="match status" value="1"/>
</dbReference>
<dbReference type="Proteomes" id="UP001231189">
    <property type="component" value="Unassembled WGS sequence"/>
</dbReference>
<feature type="region of interest" description="Disordered" evidence="1">
    <location>
        <begin position="251"/>
        <end position="300"/>
    </location>
</feature>
<organism evidence="3 4">
    <name type="scientific">Lolium multiflorum</name>
    <name type="common">Italian ryegrass</name>
    <name type="synonym">Lolium perenne subsp. multiflorum</name>
    <dbReference type="NCBI Taxonomy" id="4521"/>
    <lineage>
        <taxon>Eukaryota</taxon>
        <taxon>Viridiplantae</taxon>
        <taxon>Streptophyta</taxon>
        <taxon>Embryophyta</taxon>
        <taxon>Tracheophyta</taxon>
        <taxon>Spermatophyta</taxon>
        <taxon>Magnoliopsida</taxon>
        <taxon>Liliopsida</taxon>
        <taxon>Poales</taxon>
        <taxon>Poaceae</taxon>
        <taxon>BOP clade</taxon>
        <taxon>Pooideae</taxon>
        <taxon>Poodae</taxon>
        <taxon>Poeae</taxon>
        <taxon>Poeae Chloroplast Group 2 (Poeae type)</taxon>
        <taxon>Loliodinae</taxon>
        <taxon>Loliinae</taxon>
        <taxon>Lolium</taxon>
    </lineage>
</organism>
<dbReference type="EMBL" id="JAUUTY010000007">
    <property type="protein sequence ID" value="KAK1610428.1"/>
    <property type="molecule type" value="Genomic_DNA"/>
</dbReference>
<feature type="compositionally biased region" description="Low complexity" evidence="1">
    <location>
        <begin position="277"/>
        <end position="300"/>
    </location>
</feature>
<dbReference type="InterPro" id="IPR029472">
    <property type="entry name" value="Copia-like_N"/>
</dbReference>
<keyword evidence="4" id="KW-1185">Reference proteome</keyword>
<proteinExistence type="predicted"/>
<dbReference type="PANTHER" id="PTHR47481:SF31">
    <property type="entry name" value="OS01G0873500 PROTEIN"/>
    <property type="match status" value="1"/>
</dbReference>
<reference evidence="3" key="1">
    <citation type="submission" date="2023-07" db="EMBL/GenBank/DDBJ databases">
        <title>A chromosome-level genome assembly of Lolium multiflorum.</title>
        <authorList>
            <person name="Chen Y."/>
            <person name="Copetti D."/>
            <person name="Kolliker R."/>
            <person name="Studer B."/>
        </authorList>
    </citation>
    <scope>NUCLEOTIDE SEQUENCE</scope>
    <source>
        <strain evidence="3">02402/16</strain>
        <tissue evidence="3">Leaf</tissue>
    </source>
</reference>
<gene>
    <name evidence="3" type="ORF">QYE76_034101</name>
</gene>
<evidence type="ECO:0000259" key="2">
    <source>
        <dbReference type="Pfam" id="PF14244"/>
    </source>
</evidence>
<dbReference type="PANTHER" id="PTHR47481">
    <property type="match status" value="1"/>
</dbReference>
<dbReference type="Pfam" id="PF14244">
    <property type="entry name" value="Retrotran_gag_3"/>
    <property type="match status" value="1"/>
</dbReference>
<comment type="caution">
    <text evidence="3">The sequence shown here is derived from an EMBL/GenBank/DDBJ whole genome shotgun (WGS) entry which is preliminary data.</text>
</comment>
<dbReference type="AlphaFoldDB" id="A0AAD8VMZ3"/>
<name>A0AAD8VMZ3_LOLMU</name>
<feature type="domain" description="Retrotransposon Copia-like N-terminal" evidence="2">
    <location>
        <begin position="91"/>
        <end position="129"/>
    </location>
</feature>
<evidence type="ECO:0000313" key="4">
    <source>
        <dbReference type="Proteomes" id="UP001231189"/>
    </source>
</evidence>
<sequence length="300" mass="31868">MNAAAQPSPVYAPVPASVTSAYASAPPGIGSAPTAWLSSRWNTPHAGFYTAPPAAHADHAAEVYAPVYNMPAPQAAAPMDPSAPAPFYFAQLIPVKLTPDNYLSWRAQVLPLLSSRYLEGYVDGSLSCPSPYHPAYHTWVAQDQAILSGIQSSLTPSVSSLLGEAKLQDLSITDYFNKVTGLADTLASIGQPLRAEDFTTYVLNGLDDDYDNLVENINGRETPIQPRELYSRLLGREQRVKAKRAYLGFSSANAATRGKPQKQPPSGGKPAAPPPQQTQRAPAASPTPTTGGGRPRATCP</sequence>